<evidence type="ECO:0000313" key="7">
    <source>
        <dbReference type="Proteomes" id="UP000799440"/>
    </source>
</evidence>
<organism evidence="6 7">
    <name type="scientific">Sporormia fimetaria CBS 119925</name>
    <dbReference type="NCBI Taxonomy" id="1340428"/>
    <lineage>
        <taxon>Eukaryota</taxon>
        <taxon>Fungi</taxon>
        <taxon>Dikarya</taxon>
        <taxon>Ascomycota</taxon>
        <taxon>Pezizomycotina</taxon>
        <taxon>Dothideomycetes</taxon>
        <taxon>Pleosporomycetidae</taxon>
        <taxon>Pleosporales</taxon>
        <taxon>Sporormiaceae</taxon>
        <taxon>Sporormia</taxon>
    </lineage>
</organism>
<keyword evidence="2" id="KW-0539">Nucleus</keyword>
<dbReference type="EMBL" id="MU006567">
    <property type="protein sequence ID" value="KAF2749238.1"/>
    <property type="molecule type" value="Genomic_DNA"/>
</dbReference>
<feature type="domain" description="RRP12 N-terminal HEAT" evidence="5">
    <location>
        <begin position="20"/>
        <end position="275"/>
    </location>
</feature>
<feature type="compositionally biased region" description="Polar residues" evidence="3">
    <location>
        <begin position="674"/>
        <end position="692"/>
    </location>
</feature>
<evidence type="ECO:0000256" key="2">
    <source>
        <dbReference type="ARBA" id="ARBA00023242"/>
    </source>
</evidence>
<evidence type="ECO:0000256" key="1">
    <source>
        <dbReference type="ARBA" id="ARBA00004123"/>
    </source>
</evidence>
<dbReference type="InterPro" id="IPR057860">
    <property type="entry name" value="HEAT_RRP12_N"/>
</dbReference>
<dbReference type="PANTHER" id="PTHR48287:SF1">
    <property type="entry name" value="ARM REPEAT SUPERFAMILY PROTEIN"/>
    <property type="match status" value="1"/>
</dbReference>
<dbReference type="GO" id="GO:0005634">
    <property type="term" value="C:nucleus"/>
    <property type="evidence" value="ECO:0007669"/>
    <property type="project" value="UniProtKB-SubCell"/>
</dbReference>
<gene>
    <name evidence="6" type="ORF">M011DRAFT_525144</name>
</gene>
<evidence type="ECO:0000259" key="5">
    <source>
        <dbReference type="Pfam" id="PF25772"/>
    </source>
</evidence>
<feature type="domain" description="RRP12 HEAT" evidence="4">
    <location>
        <begin position="344"/>
        <end position="633"/>
    </location>
</feature>
<feature type="compositionally biased region" description="Polar residues" evidence="3">
    <location>
        <begin position="1094"/>
        <end position="1112"/>
    </location>
</feature>
<evidence type="ECO:0000259" key="4">
    <source>
        <dbReference type="Pfam" id="PF08161"/>
    </source>
</evidence>
<feature type="region of interest" description="Disordered" evidence="3">
    <location>
        <begin position="1091"/>
        <end position="1130"/>
    </location>
</feature>
<feature type="region of interest" description="Disordered" evidence="3">
    <location>
        <begin position="995"/>
        <end position="1077"/>
    </location>
</feature>
<dbReference type="InterPro" id="IPR012978">
    <property type="entry name" value="HEAT_RRP12"/>
</dbReference>
<dbReference type="InterPro" id="IPR016024">
    <property type="entry name" value="ARM-type_fold"/>
</dbReference>
<dbReference type="OrthoDB" id="2192888at2759"/>
<evidence type="ECO:0000313" key="6">
    <source>
        <dbReference type="EMBL" id="KAF2749238.1"/>
    </source>
</evidence>
<proteinExistence type="predicted"/>
<dbReference type="InterPro" id="IPR052087">
    <property type="entry name" value="RRP12"/>
</dbReference>
<sequence length="1253" mass="138036">MSLEGRLSKIRDQPKLQNMQQTAVVLSAIEDTLRNQGSDFTPTAYFAALLALLSRQVSPSGIASKDTATAVIYLLDIVTPHVPAPLLRSKFTEILTSLAPALTHQDAEAPLIRSSIGCLESLLVVQDARAWELPQTQISPRRAVAGLLNIAVDPRPKVRKRAQDALAKVLSNGPPSPSLDHPAADMCAETALKMLKDVAEAASKNKKQKGPKAAHNNDPDLIHALHLIKAVATASGGWPSRKIDVLCELLLNISRSSNEYLTMAAFEIFEVIFEGMADEVSSAKLPRLLEVISELQPSKNDSQLLPPWIAVISRGYEVSAQIEPEDTFAKLPELFNMVAAFLASPSHNIRISASECLISFLVNIIPDSVILEPSIYDEKTLEKIAKAAADLLTVKYQTAWMEVFNVLSAMFEVLRWRSDPILRPVVATVGELRSNDSFSGKKEADTVLAKAITAMGPDVVLDILPLNLPHPPPGQQGRVWMLPLLRDSVHNAKLAHFRAVLVPLSEVLFQKVIDHGSYEKTMEIKIFETVVQQIWSILPGYCDLPLDLVEAFDQSFAEMLANLLYGQADLRTDLCRALQNLVDSNKAILQLEGEEDLVIQARVSKAQAQKNLDHLATFAGNMLAVLFNVYSQTLPQYRGSILRTINAYLSIIPEKELMETFERVATNLEASLAESGSQTQADKQKQQKSQNKMPPMSHTLMDLVITISVYLPRDSFPALFHMAATMVNKDDDPQLQKKAYKLIPRLADSPAGKAALEERSSELQQLLLQSAEKASAPARRDRLAAISQVIATLPPTDLHFIPSILSEVVISAKEVNEKAREAAYDLLVAMGEKMALGGTVTQSKVPNMPADAPSVEASLEEYFTMVSAGLAGSTPHMISASITAVTRILYEFHSRISQETVQNLLELMDIFLQNPNREIVRSVLGFVKVEVITLPEKMVRPRLGTLLANLLVWSHEHKAHFKAKVKHIIERMVRKFGVEAVEQACPPQDRKLITNIRKTREARKKKKAAAEAGENGEEEAQQGKRKGKFESEYDEAVYGSESEESDEADSEDEFVKSQSRNFAGGAAGKKKATGPTTYIVEDEDEPLDLLSKNALGNISSTKPLRARQVSTQPKRRGAKTDEDGRLIIGDDDVRVSAHKKMQKEDTEMEIDDEGATLEAGINAYVDAIRGRDAAKRGQKGRLKFSNKRSEEMEVDSEEEKEVRKAKSGSGMGRGGRGGRGGFRTQRRGLGVEKRRGGGRRLLRTVLGHVHHTL</sequence>
<comment type="subcellular location">
    <subcellularLocation>
        <location evidence="1">Nucleus</location>
    </subcellularLocation>
</comment>
<feature type="compositionally biased region" description="Gly residues" evidence="3">
    <location>
        <begin position="1209"/>
        <end position="1221"/>
    </location>
</feature>
<name>A0A6A6VF45_9PLEO</name>
<evidence type="ECO:0000256" key="3">
    <source>
        <dbReference type="SAM" id="MobiDB-lite"/>
    </source>
</evidence>
<protein>
    <submittedName>
        <fullName evidence="6">Pre-rRNA processing protein-like protein Rrp12</fullName>
    </submittedName>
</protein>
<dbReference type="PANTHER" id="PTHR48287">
    <property type="entry name" value="ARM REPEAT SUPERFAMILY PROTEIN"/>
    <property type="match status" value="1"/>
</dbReference>
<accession>A0A6A6VF45</accession>
<keyword evidence="7" id="KW-1185">Reference proteome</keyword>
<dbReference type="AlphaFoldDB" id="A0A6A6VF45"/>
<dbReference type="Pfam" id="PF08161">
    <property type="entry name" value="RRP12_HEAT"/>
    <property type="match status" value="1"/>
</dbReference>
<dbReference type="Proteomes" id="UP000799440">
    <property type="component" value="Unassembled WGS sequence"/>
</dbReference>
<feature type="region of interest" description="Disordered" evidence="3">
    <location>
        <begin position="1172"/>
        <end position="1238"/>
    </location>
</feature>
<feature type="region of interest" description="Disordered" evidence="3">
    <location>
        <begin position="672"/>
        <end position="695"/>
    </location>
</feature>
<feature type="compositionally biased region" description="Basic residues" evidence="3">
    <location>
        <begin position="1176"/>
        <end position="1186"/>
    </location>
</feature>
<feature type="compositionally biased region" description="Acidic residues" evidence="3">
    <location>
        <begin position="1041"/>
        <end position="1052"/>
    </location>
</feature>
<reference evidence="6" key="1">
    <citation type="journal article" date="2020" name="Stud. Mycol.">
        <title>101 Dothideomycetes genomes: a test case for predicting lifestyles and emergence of pathogens.</title>
        <authorList>
            <person name="Haridas S."/>
            <person name="Albert R."/>
            <person name="Binder M."/>
            <person name="Bloem J."/>
            <person name="Labutti K."/>
            <person name="Salamov A."/>
            <person name="Andreopoulos B."/>
            <person name="Baker S."/>
            <person name="Barry K."/>
            <person name="Bills G."/>
            <person name="Bluhm B."/>
            <person name="Cannon C."/>
            <person name="Castanera R."/>
            <person name="Culley D."/>
            <person name="Daum C."/>
            <person name="Ezra D."/>
            <person name="Gonzalez J."/>
            <person name="Henrissat B."/>
            <person name="Kuo A."/>
            <person name="Liang C."/>
            <person name="Lipzen A."/>
            <person name="Lutzoni F."/>
            <person name="Magnuson J."/>
            <person name="Mondo S."/>
            <person name="Nolan M."/>
            <person name="Ohm R."/>
            <person name="Pangilinan J."/>
            <person name="Park H.-J."/>
            <person name="Ramirez L."/>
            <person name="Alfaro M."/>
            <person name="Sun H."/>
            <person name="Tritt A."/>
            <person name="Yoshinaga Y."/>
            <person name="Zwiers L.-H."/>
            <person name="Turgeon B."/>
            <person name="Goodwin S."/>
            <person name="Spatafora J."/>
            <person name="Crous P."/>
            <person name="Grigoriev I."/>
        </authorList>
    </citation>
    <scope>NUCLEOTIDE SEQUENCE</scope>
    <source>
        <strain evidence="6">CBS 119925</strain>
    </source>
</reference>
<dbReference type="SUPFAM" id="SSF48371">
    <property type="entry name" value="ARM repeat"/>
    <property type="match status" value="1"/>
</dbReference>
<dbReference type="Pfam" id="PF25772">
    <property type="entry name" value="HEAT_RRP12_N"/>
    <property type="match status" value="1"/>
</dbReference>